<name>A0A2U1LJC4_ARTAN</name>
<evidence type="ECO:0000313" key="2">
    <source>
        <dbReference type="EMBL" id="PWA49095.1"/>
    </source>
</evidence>
<proteinExistence type="predicted"/>
<accession>A0A2U1LJC4</accession>
<dbReference type="Pfam" id="PF26138">
    <property type="entry name" value="DUF8040"/>
    <property type="match status" value="1"/>
</dbReference>
<protein>
    <recommendedName>
        <fullName evidence="1">DUF8040 domain-containing protein</fullName>
    </recommendedName>
</protein>
<organism evidence="2 3">
    <name type="scientific">Artemisia annua</name>
    <name type="common">Sweet wormwood</name>
    <dbReference type="NCBI Taxonomy" id="35608"/>
    <lineage>
        <taxon>Eukaryota</taxon>
        <taxon>Viridiplantae</taxon>
        <taxon>Streptophyta</taxon>
        <taxon>Embryophyta</taxon>
        <taxon>Tracheophyta</taxon>
        <taxon>Spermatophyta</taxon>
        <taxon>Magnoliopsida</taxon>
        <taxon>eudicotyledons</taxon>
        <taxon>Gunneridae</taxon>
        <taxon>Pentapetalae</taxon>
        <taxon>asterids</taxon>
        <taxon>campanulids</taxon>
        <taxon>Asterales</taxon>
        <taxon>Asteraceae</taxon>
        <taxon>Asteroideae</taxon>
        <taxon>Anthemideae</taxon>
        <taxon>Artemisiinae</taxon>
        <taxon>Artemisia</taxon>
    </lineage>
</organism>
<dbReference type="InterPro" id="IPR058353">
    <property type="entry name" value="DUF8040"/>
</dbReference>
<feature type="domain" description="DUF8040" evidence="1">
    <location>
        <begin position="25"/>
        <end position="120"/>
    </location>
</feature>
<dbReference type="PANTHER" id="PTHR22930">
    <property type="match status" value="1"/>
</dbReference>
<evidence type="ECO:0000313" key="3">
    <source>
        <dbReference type="Proteomes" id="UP000245207"/>
    </source>
</evidence>
<comment type="caution">
    <text evidence="2">The sequence shown here is derived from an EMBL/GenBank/DDBJ whole genome shotgun (WGS) entry which is preliminary data.</text>
</comment>
<dbReference type="AlphaFoldDB" id="A0A2U1LJC4"/>
<dbReference type="Proteomes" id="UP000245207">
    <property type="component" value="Unassembled WGS sequence"/>
</dbReference>
<keyword evidence="3" id="KW-1185">Reference proteome</keyword>
<dbReference type="InterPro" id="IPR045249">
    <property type="entry name" value="HARBI1-like"/>
</dbReference>
<sequence length="244" mass="28247">MESWSSSNIAAAYYYKYMYKEPCMTSPQTGEAWMNEVLNGHHIRSVNAFRMHSHVFFKLCGKLESRHGLKSSDRMMVVEKVGIFVYTLALGVSNRDVSEHFQRSGETISREFHEVLEAITARSKGYHGLAREMIKPKDPTFQETPAKIMNDNRYMPYFKVFRYVKTQLDVITAAFALHNYIRNNDKEDTVFTTFEQHPDYMGGEELRDVRGSNANNDDISSATSAKMKQIRNDIATSIWNARRR</sequence>
<dbReference type="OrthoDB" id="1681765at2759"/>
<gene>
    <name evidence="2" type="ORF">CTI12_AA482560</name>
</gene>
<evidence type="ECO:0000259" key="1">
    <source>
        <dbReference type="Pfam" id="PF26138"/>
    </source>
</evidence>
<dbReference type="PANTHER" id="PTHR22930:SF228">
    <property type="entry name" value="PROTEIN ALP1-LIKE"/>
    <property type="match status" value="1"/>
</dbReference>
<reference evidence="2 3" key="1">
    <citation type="journal article" date="2018" name="Mol. Plant">
        <title>The genome of Artemisia annua provides insight into the evolution of Asteraceae family and artemisinin biosynthesis.</title>
        <authorList>
            <person name="Shen Q."/>
            <person name="Zhang L."/>
            <person name="Liao Z."/>
            <person name="Wang S."/>
            <person name="Yan T."/>
            <person name="Shi P."/>
            <person name="Liu M."/>
            <person name="Fu X."/>
            <person name="Pan Q."/>
            <person name="Wang Y."/>
            <person name="Lv Z."/>
            <person name="Lu X."/>
            <person name="Zhang F."/>
            <person name="Jiang W."/>
            <person name="Ma Y."/>
            <person name="Chen M."/>
            <person name="Hao X."/>
            <person name="Li L."/>
            <person name="Tang Y."/>
            <person name="Lv G."/>
            <person name="Zhou Y."/>
            <person name="Sun X."/>
            <person name="Brodelius P.E."/>
            <person name="Rose J.K.C."/>
            <person name="Tang K."/>
        </authorList>
    </citation>
    <scope>NUCLEOTIDE SEQUENCE [LARGE SCALE GENOMIC DNA]</scope>
    <source>
        <strain evidence="3">cv. Huhao1</strain>
        <tissue evidence="2">Leaf</tissue>
    </source>
</reference>
<dbReference type="STRING" id="35608.A0A2U1LJC4"/>
<dbReference type="EMBL" id="PKPP01009083">
    <property type="protein sequence ID" value="PWA49095.1"/>
    <property type="molecule type" value="Genomic_DNA"/>
</dbReference>